<accession>A0A1J0GII9</accession>
<sequence length="485" mass="57304">MKKIAFIYSNEGFKNQIEYVVNTIFQDYDIEVFVISSRDFKYLKQEFDLIISYGNTGTTDDEHVVLLEGPLFSQDYLTLKSIPTDVLFYEGLPVFFNNKGENYFKKKIKDQIIINIDIIQMSFFFLTCYEEYIIDEYDKYGRFNIEKSILYKNELLNRPVVNESIQWFVDTLNICYNLNIKKKNLWVDKKFQVLLSHDVDVVSKYFSFRREVRLQLSVLLIDKRPLDVVKRIKGYVATNLFKIQEDPCDTFDMILKMEKDKGYNSSFYFMTNGKGYSPRNKKVKEIIKEVVQGNSEIGFHPGLGTASDESLFNKELSIFKKEFNKTDKIGIRQHYLSFNAQKTWAIQEKNGINYDTTLCFPDKAGFKVGYCLPYKPYDLANDRIMDIWEIPLIVMDGSLMQYMHLDFEESIKYIKELIQKVEIHNGIFVLLWHNSAISKEYNIHSRDIFQWFYDYIKTCNCDVTSGENIILKYEKSILEDENGIY</sequence>
<evidence type="ECO:0000259" key="1">
    <source>
        <dbReference type="Pfam" id="PF23019"/>
    </source>
</evidence>
<dbReference type="AlphaFoldDB" id="A0A1J0GII9"/>
<dbReference type="RefSeq" id="WP_071613050.1">
    <property type="nucleotide sequence ID" value="NZ_CP015756.1"/>
</dbReference>
<dbReference type="EMBL" id="CP015756">
    <property type="protein sequence ID" value="APC40760.1"/>
    <property type="molecule type" value="Genomic_DNA"/>
</dbReference>
<name>A0A1J0GII9_9CLOT</name>
<reference evidence="3" key="1">
    <citation type="journal article" date="2016" name="Front. Microbiol.">
        <title>Complete Genome Sequence of Clostridium estertheticum DSM 8809, a Microbe Identified in Spoiled Vacuum Packed Beef.</title>
        <authorList>
            <person name="Yu Z."/>
            <person name="Gunn L."/>
            <person name="Brennan E."/>
            <person name="Reid R."/>
            <person name="Wall P.G."/>
            <person name="Gaora O.P."/>
            <person name="Hurley D."/>
            <person name="Bolton D."/>
            <person name="Fanning S."/>
        </authorList>
    </citation>
    <scope>NUCLEOTIDE SEQUENCE [LARGE SCALE GENOMIC DNA]</scope>
    <source>
        <strain evidence="3">DSM 8809</strain>
    </source>
</reference>
<dbReference type="OrthoDB" id="5573484at2"/>
<protein>
    <recommendedName>
        <fullName evidence="1">DUF7033 domain-containing protein</fullName>
    </recommendedName>
</protein>
<dbReference type="InterPro" id="IPR011330">
    <property type="entry name" value="Glyco_hydro/deAcase_b/a-brl"/>
</dbReference>
<dbReference type="GO" id="GO:0005975">
    <property type="term" value="P:carbohydrate metabolic process"/>
    <property type="evidence" value="ECO:0007669"/>
    <property type="project" value="InterPro"/>
</dbReference>
<gene>
    <name evidence="2" type="ORF">A7L45_12080</name>
</gene>
<proteinExistence type="predicted"/>
<keyword evidence="3" id="KW-1185">Reference proteome</keyword>
<dbReference type="STRING" id="1552.A7L45_12080"/>
<dbReference type="InterPro" id="IPR054297">
    <property type="entry name" value="DUF7033"/>
</dbReference>
<dbReference type="KEGG" id="ceu:A7L45_12080"/>
<evidence type="ECO:0000313" key="2">
    <source>
        <dbReference type="EMBL" id="APC40760.1"/>
    </source>
</evidence>
<evidence type="ECO:0000313" key="3">
    <source>
        <dbReference type="Proteomes" id="UP000182569"/>
    </source>
</evidence>
<dbReference type="SUPFAM" id="SSF88713">
    <property type="entry name" value="Glycoside hydrolase/deacetylase"/>
    <property type="match status" value="1"/>
</dbReference>
<dbReference type="Gene3D" id="3.20.20.370">
    <property type="entry name" value="Glycoside hydrolase/deacetylase"/>
    <property type="match status" value="1"/>
</dbReference>
<dbReference type="Pfam" id="PF23019">
    <property type="entry name" value="DUF7033"/>
    <property type="match status" value="1"/>
</dbReference>
<dbReference type="CDD" id="cd10931">
    <property type="entry name" value="CE4_u7"/>
    <property type="match status" value="1"/>
</dbReference>
<feature type="domain" description="DUF7033" evidence="1">
    <location>
        <begin position="114"/>
        <end position="205"/>
    </location>
</feature>
<dbReference type="Proteomes" id="UP000182569">
    <property type="component" value="Chromosome"/>
</dbReference>
<organism evidence="2 3">
    <name type="scientific">Clostridium estertheticum subsp. estertheticum</name>
    <dbReference type="NCBI Taxonomy" id="1552"/>
    <lineage>
        <taxon>Bacteria</taxon>
        <taxon>Bacillati</taxon>
        <taxon>Bacillota</taxon>
        <taxon>Clostridia</taxon>
        <taxon>Eubacteriales</taxon>
        <taxon>Clostridiaceae</taxon>
        <taxon>Clostridium</taxon>
    </lineage>
</organism>